<proteinExistence type="predicted"/>
<protein>
    <submittedName>
        <fullName evidence="1">Aldehyde dehydrogenase family protein</fullName>
    </submittedName>
</protein>
<organism evidence="1 2">
    <name type="scientific">Amphibiibacter pelophylacis</name>
    <dbReference type="NCBI Taxonomy" id="1799477"/>
    <lineage>
        <taxon>Bacteria</taxon>
        <taxon>Pseudomonadati</taxon>
        <taxon>Pseudomonadota</taxon>
        <taxon>Betaproteobacteria</taxon>
        <taxon>Burkholderiales</taxon>
        <taxon>Sphaerotilaceae</taxon>
        <taxon>Amphibiibacter</taxon>
    </lineage>
</organism>
<dbReference type="EMBL" id="JAWDIE010000015">
    <property type="protein sequence ID" value="MEJ7138812.1"/>
    <property type="molecule type" value="Genomic_DNA"/>
</dbReference>
<accession>A0ACC6P3R5</accession>
<evidence type="ECO:0000313" key="2">
    <source>
        <dbReference type="Proteomes" id="UP001364695"/>
    </source>
</evidence>
<comment type="caution">
    <text evidence="1">The sequence shown here is derived from an EMBL/GenBank/DDBJ whole genome shotgun (WGS) entry which is preliminary data.</text>
</comment>
<dbReference type="Proteomes" id="UP001364695">
    <property type="component" value="Unassembled WGS sequence"/>
</dbReference>
<evidence type="ECO:0000313" key="1">
    <source>
        <dbReference type="EMBL" id="MEJ7138812.1"/>
    </source>
</evidence>
<name>A0ACC6P3R5_9BURK</name>
<gene>
    <name evidence="1" type="ORF">RV045_10300</name>
</gene>
<reference evidence="1" key="1">
    <citation type="submission" date="2023-10" db="EMBL/GenBank/DDBJ databases">
        <title>Amphibacter perezi, gen. nov., sp. nov. a novel taxa of the family Comamonadaceae, class Betaproteobacteria isolated from the skin microbiota of Pelophylax perezi from different populations.</title>
        <authorList>
            <person name="Costa S."/>
            <person name="Proenca D.N."/>
            <person name="Lopes I."/>
            <person name="Morais P.V."/>
        </authorList>
    </citation>
    <scope>NUCLEOTIDE SEQUENCE</scope>
    <source>
        <strain evidence="1">SL12-8</strain>
    </source>
</reference>
<sequence length="510" mass="54037">MIASPQRLQQVLKSLDLDLTPWSGSGCTSRAPRDGANLAELRTHSLQEADAMLDAAHAAWLRWRSTPAPVRGELVRRLGQTLRQHKAALGELVSLEAGKITSEGLGEVQEMIDICDFAVGLSRQLHGLTIASERPGHRMMETWHPVGVVGIISAFNFPVAVWSWNSALALVCGNAVLWKPSEKTPLTAIACQHLLQRTLADFEAEQPGTVPPGLSQLLIGGRELGEWLAAQPRVPVVSATGSTRMGRDVAVRVAQRLGRSILELGGNNAMIVTPSADLELAARAITFSAVGTAGQRCTSLRRLIVHESVIEPLTRRLEAIYSSIAVGDPLADGTLVGPLIDRAAFDAMQASLDQARAEGGTVTGGERACRGLGDDAWYVRPALVRMSAQSGVMRHETFAPILYVLPYSGDVDAAIALQNDVPQGLSSAIFTGGLREAEVFLSPSGSDCGIANVNIGTSGAEIGGAFGGEKDTGGGRESGSDAWKGYMRRATNTINYSGALPLAQGVRFDV</sequence>
<keyword evidence="2" id="KW-1185">Reference proteome</keyword>